<dbReference type="Gene3D" id="3.40.462.20">
    <property type="match status" value="1"/>
</dbReference>
<reference evidence="2" key="1">
    <citation type="journal article" date="2014" name="Science">
        <title>The coffee genome provides insight into the convergent evolution of caffeine biosynthesis.</title>
        <authorList>
            <person name="Denoeud F."/>
            <person name="Carretero-Paulet L."/>
            <person name="Dereeper A."/>
            <person name="Droc G."/>
            <person name="Guyot R."/>
            <person name="Pietrella M."/>
            <person name="Zheng C."/>
            <person name="Alberti A."/>
            <person name="Anthony F."/>
            <person name="Aprea G."/>
            <person name="Aury J.M."/>
            <person name="Bento P."/>
            <person name="Bernard M."/>
            <person name="Bocs S."/>
            <person name="Campa C."/>
            <person name="Cenci A."/>
            <person name="Combes M.C."/>
            <person name="Crouzillat D."/>
            <person name="Da Silva C."/>
            <person name="Daddiego L."/>
            <person name="De Bellis F."/>
            <person name="Dussert S."/>
            <person name="Garsmeur O."/>
            <person name="Gayraud T."/>
            <person name="Guignon V."/>
            <person name="Jahn K."/>
            <person name="Jamilloux V."/>
            <person name="Joet T."/>
            <person name="Labadie K."/>
            <person name="Lan T."/>
            <person name="Leclercq J."/>
            <person name="Lepelley M."/>
            <person name="Leroy T."/>
            <person name="Li L.T."/>
            <person name="Librado P."/>
            <person name="Lopez L."/>
            <person name="Munoz A."/>
            <person name="Noel B."/>
            <person name="Pallavicini A."/>
            <person name="Perrotta G."/>
            <person name="Poncet V."/>
            <person name="Pot D."/>
            <person name="Priyono X."/>
            <person name="Rigoreau M."/>
            <person name="Rouard M."/>
            <person name="Rozas J."/>
            <person name="Tranchant-Dubreuil C."/>
            <person name="VanBuren R."/>
            <person name="Zhang Q."/>
            <person name="Andrade A.C."/>
            <person name="Argout X."/>
            <person name="Bertrand B."/>
            <person name="de Kochko A."/>
            <person name="Graziosi G."/>
            <person name="Henry R.J."/>
            <person name="Jayarama X."/>
            <person name="Ming R."/>
            <person name="Nagai C."/>
            <person name="Rounsley S."/>
            <person name="Sankoff D."/>
            <person name="Giuliano G."/>
            <person name="Albert V.A."/>
            <person name="Wincker P."/>
            <person name="Lashermes P."/>
        </authorList>
    </citation>
    <scope>NUCLEOTIDE SEQUENCE [LARGE SCALE GENOMIC DNA]</scope>
    <source>
        <strain evidence="2">cv. DH200-94</strain>
    </source>
</reference>
<evidence type="ECO:0000313" key="1">
    <source>
        <dbReference type="EMBL" id="CDP12926.1"/>
    </source>
</evidence>
<accession>A0A068UWX2</accession>
<evidence type="ECO:0000313" key="2">
    <source>
        <dbReference type="Proteomes" id="UP000295252"/>
    </source>
</evidence>
<dbReference type="AlphaFoldDB" id="A0A068UWX2"/>
<dbReference type="InParanoid" id="A0A068UWX2"/>
<gene>
    <name evidence="1" type="ORF">GSCOC_T00037622001</name>
</gene>
<dbReference type="EMBL" id="HG739155">
    <property type="protein sequence ID" value="CDP12926.1"/>
    <property type="molecule type" value="Genomic_DNA"/>
</dbReference>
<proteinExistence type="predicted"/>
<keyword evidence="2" id="KW-1185">Reference proteome</keyword>
<dbReference type="Proteomes" id="UP000295252">
    <property type="component" value="Chromosome IX"/>
</dbReference>
<organism evidence="1 2">
    <name type="scientific">Coffea canephora</name>
    <name type="common">Robusta coffee</name>
    <dbReference type="NCBI Taxonomy" id="49390"/>
    <lineage>
        <taxon>Eukaryota</taxon>
        <taxon>Viridiplantae</taxon>
        <taxon>Streptophyta</taxon>
        <taxon>Embryophyta</taxon>
        <taxon>Tracheophyta</taxon>
        <taxon>Spermatophyta</taxon>
        <taxon>Magnoliopsida</taxon>
        <taxon>eudicotyledons</taxon>
        <taxon>Gunneridae</taxon>
        <taxon>Pentapetalae</taxon>
        <taxon>asterids</taxon>
        <taxon>lamiids</taxon>
        <taxon>Gentianales</taxon>
        <taxon>Rubiaceae</taxon>
        <taxon>Ixoroideae</taxon>
        <taxon>Gardenieae complex</taxon>
        <taxon>Bertiereae - Coffeeae clade</taxon>
        <taxon>Coffeeae</taxon>
        <taxon>Coffea</taxon>
    </lineage>
</organism>
<name>A0A068UWX2_COFCA</name>
<dbReference type="Gramene" id="CDP12926">
    <property type="protein sequence ID" value="CDP12926"/>
    <property type="gene ID" value="GSCOC_T00037622001"/>
</dbReference>
<sequence length="54" mass="6318">MNEISESETPFPHGKGNLHDIHLFSTWYIVDPDYFFKYEQSIPPLILDGHKAIE</sequence>
<protein>
    <submittedName>
        <fullName evidence="1">Uncharacterized protein</fullName>
    </submittedName>
</protein>